<organism evidence="11 12">
    <name type="scientific">Sinomonas cellulolyticus</name>
    <dbReference type="NCBI Taxonomy" id="2801916"/>
    <lineage>
        <taxon>Bacteria</taxon>
        <taxon>Bacillati</taxon>
        <taxon>Actinomycetota</taxon>
        <taxon>Actinomycetes</taxon>
        <taxon>Micrococcales</taxon>
        <taxon>Micrococcaceae</taxon>
        <taxon>Sinomonas</taxon>
    </lineage>
</organism>
<accession>A0ABS1K4R5</accession>
<evidence type="ECO:0000313" key="11">
    <source>
        <dbReference type="EMBL" id="MBL0706282.1"/>
    </source>
</evidence>
<dbReference type="Gene3D" id="1.20.5.3310">
    <property type="match status" value="1"/>
</dbReference>
<evidence type="ECO:0000256" key="3">
    <source>
        <dbReference type="ARBA" id="ARBA00022475"/>
    </source>
</evidence>
<evidence type="ECO:0000256" key="7">
    <source>
        <dbReference type="ARBA" id="ARBA00023010"/>
    </source>
</evidence>
<comment type="similarity">
    <text evidence="9">Belongs to the TatA/E family.</text>
</comment>
<evidence type="ECO:0000313" key="12">
    <source>
        <dbReference type="Proteomes" id="UP000639051"/>
    </source>
</evidence>
<dbReference type="Proteomes" id="UP000639051">
    <property type="component" value="Unassembled WGS sequence"/>
</dbReference>
<protein>
    <recommendedName>
        <fullName evidence="9">Sec-independent protein translocase protein TatA</fullName>
    </recommendedName>
</protein>
<dbReference type="InterPro" id="IPR006312">
    <property type="entry name" value="TatA/E"/>
</dbReference>
<reference evidence="11 12" key="1">
    <citation type="submission" date="2021-01" db="EMBL/GenBank/DDBJ databases">
        <title>Genome public.</title>
        <authorList>
            <person name="Liu C."/>
            <person name="Sun Q."/>
        </authorList>
    </citation>
    <scope>NUCLEOTIDE SEQUENCE [LARGE SCALE GENOMIC DNA]</scope>
    <source>
        <strain evidence="11 12">JC656</strain>
    </source>
</reference>
<evidence type="ECO:0000256" key="10">
    <source>
        <dbReference type="SAM" id="MobiDB-lite"/>
    </source>
</evidence>
<dbReference type="InterPro" id="IPR003369">
    <property type="entry name" value="TatA/B/E"/>
</dbReference>
<evidence type="ECO:0000256" key="4">
    <source>
        <dbReference type="ARBA" id="ARBA00022692"/>
    </source>
</evidence>
<feature type="region of interest" description="Disordered" evidence="10">
    <location>
        <begin position="40"/>
        <end position="67"/>
    </location>
</feature>
<keyword evidence="4 9" id="KW-0812">Transmembrane</keyword>
<evidence type="ECO:0000256" key="5">
    <source>
        <dbReference type="ARBA" id="ARBA00022927"/>
    </source>
</evidence>
<gene>
    <name evidence="9" type="primary">tatA</name>
    <name evidence="11" type="ORF">JJE72_12300</name>
</gene>
<comment type="subcellular location">
    <subcellularLocation>
        <location evidence="1 9">Cell membrane</location>
        <topology evidence="1 9">Single-pass membrane protein</topology>
    </subcellularLocation>
</comment>
<keyword evidence="7 9" id="KW-0811">Translocation</keyword>
<evidence type="ECO:0000256" key="8">
    <source>
        <dbReference type="ARBA" id="ARBA00023136"/>
    </source>
</evidence>
<sequence length="67" mass="7023">MGLGKIEGLLILAAIILLLFGAKNLPKLARSVGESVKELKRGFRDSPDDAPSTDGTKVAADDSSKRA</sequence>
<dbReference type="RefSeq" id="WP_189692691.1">
    <property type="nucleotide sequence ID" value="NZ_BNCM01000003.1"/>
</dbReference>
<dbReference type="PANTHER" id="PTHR42982:SF1">
    <property type="entry name" value="SEC-INDEPENDENT PROTEIN TRANSLOCASE PROTEIN TATA"/>
    <property type="match status" value="1"/>
</dbReference>
<keyword evidence="12" id="KW-1185">Reference proteome</keyword>
<dbReference type="PANTHER" id="PTHR42982">
    <property type="entry name" value="SEC-INDEPENDENT PROTEIN TRANSLOCASE PROTEIN TATA"/>
    <property type="match status" value="1"/>
</dbReference>
<name>A0ABS1K4R5_9MICC</name>
<keyword evidence="8 9" id="KW-0472">Membrane</keyword>
<comment type="function">
    <text evidence="9">Part of the twin-arginine translocation (Tat) system that transports large folded proteins containing a characteristic twin-arginine motif in their signal peptide across membranes. TatA could form the protein-conducting channel of the Tat system.</text>
</comment>
<keyword evidence="2 9" id="KW-0813">Transport</keyword>
<comment type="subunit">
    <text evidence="9">The Tat system comprises two distinct complexes: a TatABC complex, containing multiple copies of TatA, TatB and TatC subunits, and a separate TatA complex, containing only TatA subunits. Substrates initially bind to the TatABC complex, which probably triggers association of the separate TatA complex to form the active translocon.</text>
</comment>
<proteinExistence type="inferred from homology"/>
<dbReference type="HAMAP" id="MF_00236">
    <property type="entry name" value="TatA_E"/>
    <property type="match status" value="1"/>
</dbReference>
<keyword evidence="6 9" id="KW-1133">Transmembrane helix</keyword>
<comment type="caution">
    <text evidence="11">The sequence shown here is derived from an EMBL/GenBank/DDBJ whole genome shotgun (WGS) entry which is preliminary data.</text>
</comment>
<evidence type="ECO:0000256" key="6">
    <source>
        <dbReference type="ARBA" id="ARBA00022989"/>
    </source>
</evidence>
<evidence type="ECO:0000256" key="1">
    <source>
        <dbReference type="ARBA" id="ARBA00004162"/>
    </source>
</evidence>
<dbReference type="Pfam" id="PF02416">
    <property type="entry name" value="TatA_B_E"/>
    <property type="match status" value="1"/>
</dbReference>
<evidence type="ECO:0000256" key="2">
    <source>
        <dbReference type="ARBA" id="ARBA00022448"/>
    </source>
</evidence>
<dbReference type="EMBL" id="JAERRC010000030">
    <property type="protein sequence ID" value="MBL0706282.1"/>
    <property type="molecule type" value="Genomic_DNA"/>
</dbReference>
<keyword evidence="3 9" id="KW-1003">Cell membrane</keyword>
<keyword evidence="5 9" id="KW-0653">Protein transport</keyword>
<evidence type="ECO:0000256" key="9">
    <source>
        <dbReference type="HAMAP-Rule" id="MF_00236"/>
    </source>
</evidence>